<organism evidence="2 3">
    <name type="scientific">Cannabis sativa</name>
    <name type="common">Hemp</name>
    <name type="synonym">Marijuana</name>
    <dbReference type="NCBI Taxonomy" id="3483"/>
    <lineage>
        <taxon>Eukaryota</taxon>
        <taxon>Viridiplantae</taxon>
        <taxon>Streptophyta</taxon>
        <taxon>Embryophyta</taxon>
        <taxon>Tracheophyta</taxon>
        <taxon>Spermatophyta</taxon>
        <taxon>Magnoliopsida</taxon>
        <taxon>eudicotyledons</taxon>
        <taxon>Gunneridae</taxon>
        <taxon>Pentapetalae</taxon>
        <taxon>rosids</taxon>
        <taxon>fabids</taxon>
        <taxon>Rosales</taxon>
        <taxon>Cannabaceae</taxon>
        <taxon>Cannabis</taxon>
    </lineage>
</organism>
<dbReference type="Proteomes" id="UP000525078">
    <property type="component" value="Unassembled WGS sequence"/>
</dbReference>
<dbReference type="PANTHER" id="PTHR31286:SF167">
    <property type="entry name" value="OS09G0268800 PROTEIN"/>
    <property type="match status" value="1"/>
</dbReference>
<evidence type="ECO:0000313" key="2">
    <source>
        <dbReference type="EMBL" id="KAF4382072.1"/>
    </source>
</evidence>
<dbReference type="PANTHER" id="PTHR31286">
    <property type="entry name" value="GLYCINE-RICH CELL WALL STRUCTURAL PROTEIN 1.8-LIKE"/>
    <property type="match status" value="1"/>
</dbReference>
<evidence type="ECO:0000259" key="1">
    <source>
        <dbReference type="Pfam" id="PF14111"/>
    </source>
</evidence>
<name>A0A7J6GGU5_CANSA</name>
<protein>
    <recommendedName>
        <fullName evidence="1">DUF4283 domain-containing protein</fullName>
    </recommendedName>
</protein>
<dbReference type="AlphaFoldDB" id="A0A7J6GGU5"/>
<comment type="caution">
    <text evidence="2">The sequence shown here is derived from an EMBL/GenBank/DDBJ whole genome shotgun (WGS) entry which is preliminary data.</text>
</comment>
<proteinExistence type="predicted"/>
<gene>
    <name evidence="2" type="ORF">F8388_001217</name>
</gene>
<reference evidence="2 3" key="1">
    <citation type="journal article" date="2020" name="bioRxiv">
        <title>Sequence and annotation of 42 cannabis genomes reveals extensive copy number variation in cannabinoid synthesis and pathogen resistance genes.</title>
        <authorList>
            <person name="Mckernan K.J."/>
            <person name="Helbert Y."/>
            <person name="Kane L.T."/>
            <person name="Ebling H."/>
            <person name="Zhang L."/>
            <person name="Liu B."/>
            <person name="Eaton Z."/>
            <person name="Mclaughlin S."/>
            <person name="Kingan S."/>
            <person name="Baybayan P."/>
            <person name="Concepcion G."/>
            <person name="Jordan M."/>
            <person name="Riva A."/>
            <person name="Barbazuk W."/>
            <person name="Harkins T."/>
        </authorList>
    </citation>
    <scope>NUCLEOTIDE SEQUENCE [LARGE SCALE GENOMIC DNA]</scope>
    <source>
        <strain evidence="3">cv. Jamaican Lion 4</strain>
        <tissue evidence="2">Leaf</tissue>
    </source>
</reference>
<dbReference type="InterPro" id="IPR040256">
    <property type="entry name" value="At4g02000-like"/>
</dbReference>
<accession>A0A7J6GGU5</accession>
<dbReference type="EMBL" id="JAATIP010000057">
    <property type="protein sequence ID" value="KAF4382072.1"/>
    <property type="molecule type" value="Genomic_DNA"/>
</dbReference>
<dbReference type="Pfam" id="PF14111">
    <property type="entry name" value="DUF4283"/>
    <property type="match status" value="1"/>
</dbReference>
<evidence type="ECO:0000313" key="3">
    <source>
        <dbReference type="Proteomes" id="UP000525078"/>
    </source>
</evidence>
<feature type="domain" description="DUF4283" evidence="1">
    <location>
        <begin position="37"/>
        <end position="117"/>
    </location>
</feature>
<dbReference type="InterPro" id="IPR025558">
    <property type="entry name" value="DUF4283"/>
</dbReference>
<sequence>MEVVNESSASLKGKFFSCVEASISLSPCATSLKALSSLCLIGKVIAPMFVDDTTISELVTKVWKKNVSIFSLSDTSSKSNCFRFGFTSVEDREWVLVNGPWTVKGYSLALKAWIPTVQGPTMVDCMRVWVQVHNLSHEYFSVENGTFLGGLIRNVVNIKLVEDNPMSWKLFFKILVDINIDKPLMSGCYFDLASGVKRWIQFKPLVAITSGPPRGFSGRFVSVAGNKVGGTVRRQPSTTSRGSRRFKKVTSRGLLGQGQEKLHVWKPKIVPESCGERITGNGKQMGGGPLTGAPHTNSLRACESFGPLGPTSLEVNEPKDFSTCG</sequence>